<dbReference type="EMBL" id="JBBPBK010000063">
    <property type="protein sequence ID" value="KAK9266765.1"/>
    <property type="molecule type" value="Genomic_DNA"/>
</dbReference>
<keyword evidence="2" id="KW-0812">Transmembrane</keyword>
<dbReference type="InterPro" id="IPR039926">
    <property type="entry name" value="Egg_app_1"/>
</dbReference>
<dbReference type="PANTHER" id="PTHR33333">
    <property type="entry name" value="ERYTHROCYTE MEMBRANE PROTEIN 1-LIKE"/>
    <property type="match status" value="1"/>
</dbReference>
<evidence type="ECO:0000313" key="3">
    <source>
        <dbReference type="EMBL" id="KAK9266765.1"/>
    </source>
</evidence>
<reference evidence="3 4" key="1">
    <citation type="journal article" date="2024" name="Plant J.">
        <title>Genome sequences and population genomics reveal climatic adaptation and genomic divergence between two closely related sweetgum species.</title>
        <authorList>
            <person name="Xu W.Q."/>
            <person name="Ren C.Q."/>
            <person name="Zhang X.Y."/>
            <person name="Comes H.P."/>
            <person name="Liu X.H."/>
            <person name="Li Y.G."/>
            <person name="Kettle C.J."/>
            <person name="Jalonen R."/>
            <person name="Gaisberger H."/>
            <person name="Ma Y.Z."/>
            <person name="Qiu Y.X."/>
        </authorList>
    </citation>
    <scope>NUCLEOTIDE SEQUENCE [LARGE SCALE GENOMIC DNA]</scope>
    <source>
        <strain evidence="3">Hangzhou</strain>
    </source>
</reference>
<comment type="caution">
    <text evidence="3">The sequence shown here is derived from an EMBL/GenBank/DDBJ whole genome shotgun (WGS) entry which is preliminary data.</text>
</comment>
<organism evidence="3 4">
    <name type="scientific">Liquidambar formosana</name>
    <name type="common">Formosan gum</name>
    <dbReference type="NCBI Taxonomy" id="63359"/>
    <lineage>
        <taxon>Eukaryota</taxon>
        <taxon>Viridiplantae</taxon>
        <taxon>Streptophyta</taxon>
        <taxon>Embryophyta</taxon>
        <taxon>Tracheophyta</taxon>
        <taxon>Spermatophyta</taxon>
        <taxon>Magnoliopsida</taxon>
        <taxon>eudicotyledons</taxon>
        <taxon>Gunneridae</taxon>
        <taxon>Pentapetalae</taxon>
        <taxon>Saxifragales</taxon>
        <taxon>Altingiaceae</taxon>
        <taxon>Liquidambar</taxon>
    </lineage>
</organism>
<evidence type="ECO:0000313" key="4">
    <source>
        <dbReference type="Proteomes" id="UP001415857"/>
    </source>
</evidence>
<feature type="region of interest" description="Disordered" evidence="1">
    <location>
        <begin position="1"/>
        <end position="25"/>
    </location>
</feature>
<feature type="transmembrane region" description="Helical" evidence="2">
    <location>
        <begin position="30"/>
        <end position="51"/>
    </location>
</feature>
<keyword evidence="4" id="KW-1185">Reference proteome</keyword>
<dbReference type="Proteomes" id="UP001415857">
    <property type="component" value="Unassembled WGS sequence"/>
</dbReference>
<dbReference type="AlphaFoldDB" id="A0AAP0N7Y1"/>
<keyword evidence="2" id="KW-1133">Transmembrane helix</keyword>
<evidence type="ECO:0000256" key="1">
    <source>
        <dbReference type="SAM" id="MobiDB-lite"/>
    </source>
</evidence>
<evidence type="ECO:0000256" key="2">
    <source>
        <dbReference type="SAM" id="Phobius"/>
    </source>
</evidence>
<keyword evidence="2" id="KW-0472">Membrane</keyword>
<feature type="compositionally biased region" description="Polar residues" evidence="1">
    <location>
        <begin position="1"/>
        <end position="12"/>
    </location>
</feature>
<name>A0AAP0N7Y1_LIQFO</name>
<sequence>MDGSQSTGSSRGTENREGSSSDGTYKTSSIVKVVGAVAGLAAVACSLANIFSGSDEKTMKAPGRDYRMPRKDFERDPAKYFRELRK</sequence>
<gene>
    <name evidence="3" type="ORF">L1049_012653</name>
</gene>
<protein>
    <submittedName>
        <fullName evidence="3">Uncharacterized protein</fullName>
    </submittedName>
</protein>
<dbReference type="PANTHER" id="PTHR33333:SF32">
    <property type="entry name" value="PSAD1"/>
    <property type="match status" value="1"/>
</dbReference>
<proteinExistence type="predicted"/>
<accession>A0AAP0N7Y1</accession>